<reference evidence="1" key="1">
    <citation type="submission" date="2023-10" db="EMBL/GenBank/DDBJ databases">
        <title>Amphibacter perezi, gen. nov., sp. nov. a novel taxa of the family Comamonadaceae, class Betaproteobacteria isolated from the skin microbiota of Pelophylax perezi from different populations.</title>
        <authorList>
            <person name="Costa S."/>
            <person name="Proenca D.N."/>
            <person name="Lopes I."/>
            <person name="Morais P.V."/>
        </authorList>
    </citation>
    <scope>NUCLEOTIDE SEQUENCE</scope>
    <source>
        <strain evidence="1">SL12-8</strain>
    </source>
</reference>
<protein>
    <submittedName>
        <fullName evidence="1">Uncharacterized protein</fullName>
    </submittedName>
</protein>
<comment type="caution">
    <text evidence="1">The sequence shown here is derived from an EMBL/GenBank/DDBJ whole genome shotgun (WGS) entry which is preliminary data.</text>
</comment>
<evidence type="ECO:0000313" key="1">
    <source>
        <dbReference type="EMBL" id="MEJ7137285.1"/>
    </source>
</evidence>
<dbReference type="Proteomes" id="UP001364695">
    <property type="component" value="Unassembled WGS sequence"/>
</dbReference>
<gene>
    <name evidence="1" type="ORF">RV045_02425</name>
</gene>
<accession>A0ACC6NZC1</accession>
<dbReference type="EMBL" id="JAWDIE010000003">
    <property type="protein sequence ID" value="MEJ7137285.1"/>
    <property type="molecule type" value="Genomic_DNA"/>
</dbReference>
<evidence type="ECO:0000313" key="2">
    <source>
        <dbReference type="Proteomes" id="UP001364695"/>
    </source>
</evidence>
<keyword evidence="2" id="KW-1185">Reference proteome</keyword>
<sequence length="189" mass="18257">MKKTAVALGLMLALSAMTVTAQTTPAVKPAAGQTAAAQGTSDFCRINLTSTAKMKAKPGAKLKRAKAKRPGKYAKGLKRISRKPQMDVCDMPDNEPASKPVAQGGGTGAGNGTGGTGAAAPAGGTALPPVASTEKLPEGDLTKVLEPTAAGPAAGGAPAFAAPSFAPATFTSAPSFGGGGGGVGVASPN</sequence>
<proteinExistence type="predicted"/>
<name>A0ACC6NZC1_9BURK</name>
<organism evidence="1 2">
    <name type="scientific">Amphibiibacter pelophylacis</name>
    <dbReference type="NCBI Taxonomy" id="1799477"/>
    <lineage>
        <taxon>Bacteria</taxon>
        <taxon>Pseudomonadati</taxon>
        <taxon>Pseudomonadota</taxon>
        <taxon>Betaproteobacteria</taxon>
        <taxon>Burkholderiales</taxon>
        <taxon>Sphaerotilaceae</taxon>
        <taxon>Amphibiibacter</taxon>
    </lineage>
</organism>